<feature type="region of interest" description="Disordered" evidence="1">
    <location>
        <begin position="498"/>
        <end position="539"/>
    </location>
</feature>
<keyword evidence="2" id="KW-0732">Signal</keyword>
<proteinExistence type="predicted"/>
<dbReference type="EMBL" id="CP126216">
    <property type="protein sequence ID" value="WIA18465.1"/>
    <property type="molecule type" value="Genomic_DNA"/>
</dbReference>
<evidence type="ECO:0000313" key="5">
    <source>
        <dbReference type="Proteomes" id="UP001244341"/>
    </source>
</evidence>
<dbReference type="InterPro" id="IPR001434">
    <property type="entry name" value="OmcB-like_DUF11"/>
</dbReference>
<evidence type="ECO:0000256" key="1">
    <source>
        <dbReference type="SAM" id="MobiDB-lite"/>
    </source>
</evidence>
<gene>
    <name evidence="4" type="ORF">OEZ85_009921</name>
</gene>
<dbReference type="Pfam" id="PF01345">
    <property type="entry name" value="DUF11"/>
    <property type="match status" value="2"/>
</dbReference>
<evidence type="ECO:0000256" key="2">
    <source>
        <dbReference type="SAM" id="SignalP"/>
    </source>
</evidence>
<sequence>MTCVAVFGLLPLPKLALISRYPDSYNGPPANLTAIGANGLNASCIQAPSQRLGQNGTTIEQPGAGLCGVNGTMPIGKYNLGQSPPPGLSFDGYICYDVVNTTYSTARGDDMDDVQLQRNDLVTCVATYVARPKLALTSRFPAAYTGPTANLSAIAFSDSCTKIFSPRQDFNNVTVLQPGLGQCGAEGFVNQGQYQLNQTAPDGTTFIGWRCTDITFGVEGAVSTALFVQLSGNQSKSCVAEYNYTAPAPPPSPAPSPQPKLALISDFPASYTGPTANLSASSATATCVEAPSARFNTSNVTLVSPGEGLCNGNGNMPPGAYNNFTQIAPPGTVFVGWQCYAIDTVNGVTTLVSSGMNPVIGLSNNDFITCKANYSLAPSPKLALTSEFPPSYVGITSNITATSANNDTCIEAPSTRLNATANITILTPGPGFCRTDGSMPPGNYTLTQDPPPGVVLDRVECYDISNGTELLVPTNGSVDLSGNKTISCKMVYVFAASPSPSPSPSPQPRLALTSQFPPEYSSSAPTANLTATSNSAPPSICDESPSTRLLFNNVTISMPGAGFCNQQNNGNMPPGNYSLSQSPPRSTRFVQWGCYKVTNTSQTPVNITSGVILQGEDFISCVALYALVDPTCGDAQPGTPGLQPYNCSRSTMARNDSAAAVSPPSDLACCQPTCADTNITAPTAPAVPWICPANTTLKPNAAALFPPSNTTCCKGEVPFSINKTGPALVKSGQAFNFDVLVVIKGATTGVTITDDLPAGLVPGSTAATWTATSSVSGNPASGNCTTTPSISPEFTCNLGATTTWAAGDIIRVTVPVVASPSPGSIPLTNVANVFDLKNESASSNASVEICKDCGIAGECFDAFKTGPSTVLAGQAFDFKVAVRFFSKPAGPVTVNDTLPAGLQPTSALAAWKATFANGTTLTNNKCATIGNTFSCSLGADWTKGDLVEIIMPVVATAGASGNVVNRAVVTDGNLTKLPESPVIILPDTTGAPFTITKTGPSSVKVGEAFDYNLVVTFLGSATGVVVSDELPAQLTATSSPGTWKAITVNGANPSGECTTSSNSGGTRQRITCSLGQSATWAKGDRVEVRLPVIASASAQGAVNNTATITDNLNRTNEDSHLTVVVQLPGSPFTITKTGPTQPVLAGQVFNYNIIVSFLGPATGVSVRDQLPTQVTPQGAATWTSRKTATPTACTTSVGSPTFIGCDLGQSVTWAAGDTVEVTVPVTAGLNGAVNAINTAIVSDNQGRQSNATFPITINVDSAAPFTIFKAGPTRVEQNAPFNFEVTVAFMSSVTAARIVDNLPPGLWPTGTATWTATSNNGVPSGSCVTVNRTATTEASYTLSDNTGRNANASATVIADTPNIPQSVLRIDKTGPLTAVSPGQAFTFTIRVDFDQVSKIGPGVPVAANVTFPWTLTAGVTGDVPVNPLIVVDELPNTDIKFVAPIPSNCVQNSDQRVTCTWNESVGPGNDKVVQLRAVASKAGTYTNKATVFTTQPGVANQTANADVVIVENTPGFSPAPPVEVIQVDKKGPTQAIEVGKEFTFTLTPAVKAGPVTTMTLTDTIDASTGVSFVRVSPNAGCTVQPQLLTCTLSFSAA</sequence>
<protein>
    <recommendedName>
        <fullName evidence="3">DUF11 domain-containing protein</fullName>
    </recommendedName>
</protein>
<feature type="signal peptide" evidence="2">
    <location>
        <begin position="1"/>
        <end position="16"/>
    </location>
</feature>
<evidence type="ECO:0000259" key="3">
    <source>
        <dbReference type="Pfam" id="PF01345"/>
    </source>
</evidence>
<feature type="compositionally biased region" description="Polar residues" evidence="1">
    <location>
        <begin position="512"/>
        <end position="537"/>
    </location>
</feature>
<feature type="chain" id="PRO_5046134003" description="DUF11 domain-containing protein" evidence="2">
    <location>
        <begin position="17"/>
        <end position="1597"/>
    </location>
</feature>
<feature type="domain" description="DUF11" evidence="3">
    <location>
        <begin position="1134"/>
        <end position="1250"/>
    </location>
</feature>
<feature type="domain" description="DUF11" evidence="3">
    <location>
        <begin position="995"/>
        <end position="1119"/>
    </location>
</feature>
<organism evidence="4 5">
    <name type="scientific">Tetradesmus obliquus</name>
    <name type="common">Green alga</name>
    <name type="synonym">Acutodesmus obliquus</name>
    <dbReference type="NCBI Taxonomy" id="3088"/>
    <lineage>
        <taxon>Eukaryota</taxon>
        <taxon>Viridiplantae</taxon>
        <taxon>Chlorophyta</taxon>
        <taxon>core chlorophytes</taxon>
        <taxon>Chlorophyceae</taxon>
        <taxon>CS clade</taxon>
        <taxon>Sphaeropleales</taxon>
        <taxon>Scenedesmaceae</taxon>
        <taxon>Tetradesmus</taxon>
    </lineage>
</organism>
<reference evidence="4 5" key="1">
    <citation type="submission" date="2023-05" db="EMBL/GenBank/DDBJ databases">
        <title>A 100% complete, gapless, phased diploid assembly of the Scenedesmus obliquus UTEX 3031 genome.</title>
        <authorList>
            <person name="Biondi T.C."/>
            <person name="Hanschen E.R."/>
            <person name="Kwon T."/>
            <person name="Eng W."/>
            <person name="Kruse C.P.S."/>
            <person name="Koehler S.I."/>
            <person name="Kunde Y."/>
            <person name="Gleasner C.D."/>
            <person name="You Mak K.T."/>
            <person name="Polle J."/>
            <person name="Hovde B.T."/>
            <person name="Starkenburg S.R."/>
        </authorList>
    </citation>
    <scope>NUCLEOTIDE SEQUENCE [LARGE SCALE GENOMIC DNA]</scope>
    <source>
        <strain evidence="4 5">DOE0152z</strain>
    </source>
</reference>
<dbReference type="Gene3D" id="2.60.40.740">
    <property type="match status" value="1"/>
</dbReference>
<keyword evidence="5" id="KW-1185">Reference proteome</keyword>
<dbReference type="Proteomes" id="UP001244341">
    <property type="component" value="Chromosome 9b"/>
</dbReference>
<name>A0ABY8UAX6_TETOB</name>
<evidence type="ECO:0000313" key="4">
    <source>
        <dbReference type="EMBL" id="WIA18465.1"/>
    </source>
</evidence>
<accession>A0ABY8UAX6</accession>